<feature type="region of interest" description="Disordered" evidence="1">
    <location>
        <begin position="368"/>
        <end position="397"/>
    </location>
</feature>
<accession>V3ZSC4</accession>
<dbReference type="EMBL" id="KB203598">
    <property type="protein sequence ID" value="ESO83801.1"/>
    <property type="molecule type" value="Genomic_DNA"/>
</dbReference>
<evidence type="ECO:0000313" key="2">
    <source>
        <dbReference type="EMBL" id="ESO83801.1"/>
    </source>
</evidence>
<sequence length="397" mass="43520">FRAKKKYSVKPFSSTMLTSAALTPKERQDLAKVNNKSSMFDIRNMASINTEDVRNRIESSTLKNLPIATNVVKPMMSSLATKTVSLTTDTTTSMATTAIPSVSTSHSMAGTVNGNNISSVISRHPSPRIQPVSLQPEAVYYPPQINNRLPAPNQVYPTPHPVVRQPLTGAAARYPPQPYPVNLPYPPDQPPPCVHGYHNYSFDGQVPPGNYPGQWPQTPGAAPFYMPGMTQPVYPDKYGRYPSMPPVPSIQPAVPIQNVVQPSVPIHNVVQSSVPIQSVVQQGAVQPTPIPNQNFGNCIVYPPLPTYYPISTIQTMPIDNTNPIQYLENIVYTNNIDPSSESGQPLNSMTISENVYYDENESINSSNVIETNENVSETDDKVNVSDIESNNNTVDEN</sequence>
<dbReference type="HOGENOM" id="CLU_695541_0_0_1"/>
<dbReference type="AlphaFoldDB" id="V3ZSC4"/>
<dbReference type="KEGG" id="lgi:LOTGIDRAFT_169037"/>
<reference evidence="2 3" key="1">
    <citation type="journal article" date="2013" name="Nature">
        <title>Insights into bilaterian evolution from three spiralian genomes.</title>
        <authorList>
            <person name="Simakov O."/>
            <person name="Marletaz F."/>
            <person name="Cho S.J."/>
            <person name="Edsinger-Gonzales E."/>
            <person name="Havlak P."/>
            <person name="Hellsten U."/>
            <person name="Kuo D.H."/>
            <person name="Larsson T."/>
            <person name="Lv J."/>
            <person name="Arendt D."/>
            <person name="Savage R."/>
            <person name="Osoegawa K."/>
            <person name="de Jong P."/>
            <person name="Grimwood J."/>
            <person name="Chapman J.A."/>
            <person name="Shapiro H."/>
            <person name="Aerts A."/>
            <person name="Otillar R.P."/>
            <person name="Terry A.Y."/>
            <person name="Boore J.L."/>
            <person name="Grigoriev I.V."/>
            <person name="Lindberg D.R."/>
            <person name="Seaver E.C."/>
            <person name="Weisblat D.A."/>
            <person name="Putnam N.H."/>
            <person name="Rokhsar D.S."/>
        </authorList>
    </citation>
    <scope>NUCLEOTIDE SEQUENCE [LARGE SCALE GENOMIC DNA]</scope>
</reference>
<proteinExistence type="predicted"/>
<evidence type="ECO:0000313" key="3">
    <source>
        <dbReference type="Proteomes" id="UP000030746"/>
    </source>
</evidence>
<gene>
    <name evidence="2" type="ORF">LOTGIDRAFT_169037</name>
</gene>
<protein>
    <submittedName>
        <fullName evidence="2">Uncharacterized protein</fullName>
    </submittedName>
</protein>
<feature type="compositionally biased region" description="Polar residues" evidence="1">
    <location>
        <begin position="386"/>
        <end position="397"/>
    </location>
</feature>
<evidence type="ECO:0000256" key="1">
    <source>
        <dbReference type="SAM" id="MobiDB-lite"/>
    </source>
</evidence>
<keyword evidence="3" id="KW-1185">Reference proteome</keyword>
<name>V3ZSC4_LOTGI</name>
<dbReference type="RefSeq" id="XP_009065580.1">
    <property type="nucleotide sequence ID" value="XM_009067332.1"/>
</dbReference>
<feature type="non-terminal residue" evidence="2">
    <location>
        <position position="1"/>
    </location>
</feature>
<organism evidence="2 3">
    <name type="scientific">Lottia gigantea</name>
    <name type="common">Giant owl limpet</name>
    <dbReference type="NCBI Taxonomy" id="225164"/>
    <lineage>
        <taxon>Eukaryota</taxon>
        <taxon>Metazoa</taxon>
        <taxon>Spiralia</taxon>
        <taxon>Lophotrochozoa</taxon>
        <taxon>Mollusca</taxon>
        <taxon>Gastropoda</taxon>
        <taxon>Patellogastropoda</taxon>
        <taxon>Lottioidea</taxon>
        <taxon>Lottiidae</taxon>
        <taxon>Lottia</taxon>
    </lineage>
</organism>
<dbReference type="Proteomes" id="UP000030746">
    <property type="component" value="Unassembled WGS sequence"/>
</dbReference>
<dbReference type="CTD" id="20241047"/>
<dbReference type="GeneID" id="20241047"/>